<dbReference type="SUPFAM" id="SSF51735">
    <property type="entry name" value="NAD(P)-binding Rossmann-fold domains"/>
    <property type="match status" value="1"/>
</dbReference>
<name>A0A1Y6B4R9_9PROT</name>
<dbReference type="RefSeq" id="WP_200808364.1">
    <property type="nucleotide sequence ID" value="NZ_FWZX01000001.1"/>
</dbReference>
<dbReference type="PANTHER" id="PTHR42808">
    <property type="entry name" value="HYDROXYSTEROID DEHYDROGENASE-LIKE PROTEIN 2"/>
    <property type="match status" value="1"/>
</dbReference>
<comment type="similarity">
    <text evidence="2">Belongs to the short-chain dehydrogenases/reductases (SDR) family.</text>
</comment>
<dbReference type="InterPro" id="IPR051935">
    <property type="entry name" value="HSDL2"/>
</dbReference>
<evidence type="ECO:0000256" key="2">
    <source>
        <dbReference type="ARBA" id="ARBA00006484"/>
    </source>
</evidence>
<dbReference type="InterPro" id="IPR002347">
    <property type="entry name" value="SDR_fam"/>
</dbReference>
<evidence type="ECO:0000313" key="6">
    <source>
        <dbReference type="EMBL" id="SME89312.1"/>
    </source>
</evidence>
<dbReference type="PROSITE" id="PS00061">
    <property type="entry name" value="ADH_SHORT"/>
    <property type="match status" value="1"/>
</dbReference>
<keyword evidence="3" id="KW-0521">NADP</keyword>
<evidence type="ECO:0000256" key="5">
    <source>
        <dbReference type="ARBA" id="ARBA00023140"/>
    </source>
</evidence>
<evidence type="ECO:0000256" key="4">
    <source>
        <dbReference type="ARBA" id="ARBA00023002"/>
    </source>
</evidence>
<sequence>MSGTLKGRTILVTGASRGIGRAIALRAAAEGANVVIAAKSDVAHPKLPGTIHSVAEEVRAAGGRALAVKLDVRDEASIAATVEATAEAFGGLDAVVNNAGAIRLEPAARLELKRFDLLHQVNTRALLAVTKAALPLLEASDNPHVLSLSPPLNLEPRWLAPYIPYTVTKYAMTLLTMGLAEELRDKGIAVNTLWPRTTIATAAVRFEVGEALIERSRTPAIVADAACLILSAPATELTGQTLIDEDLLRRFGETDFERYRNGPPGAELALDLFIDA</sequence>
<keyword evidence="7" id="KW-1185">Reference proteome</keyword>
<proteinExistence type="inferred from homology"/>
<comment type="subcellular location">
    <subcellularLocation>
        <location evidence="1">Peroxisome</location>
    </subcellularLocation>
</comment>
<dbReference type="Proteomes" id="UP000192917">
    <property type="component" value="Unassembled WGS sequence"/>
</dbReference>
<dbReference type="Gene3D" id="3.40.50.720">
    <property type="entry name" value="NAD(P)-binding Rossmann-like Domain"/>
    <property type="match status" value="1"/>
</dbReference>
<evidence type="ECO:0000313" key="7">
    <source>
        <dbReference type="Proteomes" id="UP000192917"/>
    </source>
</evidence>
<reference evidence="6 7" key="1">
    <citation type="submission" date="2017-04" db="EMBL/GenBank/DDBJ databases">
        <authorList>
            <person name="Afonso C.L."/>
            <person name="Miller P.J."/>
            <person name="Scott M.A."/>
            <person name="Spackman E."/>
            <person name="Goraichik I."/>
            <person name="Dimitrov K.M."/>
            <person name="Suarez D.L."/>
            <person name="Swayne D.E."/>
        </authorList>
    </citation>
    <scope>NUCLEOTIDE SEQUENCE [LARGE SCALE GENOMIC DNA]</scope>
    <source>
        <strain evidence="6 7">USBA 355</strain>
    </source>
</reference>
<protein>
    <submittedName>
        <fullName evidence="6">Citronellol/citronellal dehydrogenase</fullName>
    </submittedName>
</protein>
<dbReference type="PANTHER" id="PTHR42808:SF3">
    <property type="entry name" value="HYDROXYSTEROID DEHYDROGENASE-LIKE PROTEIN 2"/>
    <property type="match status" value="1"/>
</dbReference>
<dbReference type="STRING" id="560819.SAMN05428998_101198"/>
<evidence type="ECO:0000256" key="3">
    <source>
        <dbReference type="ARBA" id="ARBA00022857"/>
    </source>
</evidence>
<gene>
    <name evidence="6" type="ORF">SAMN05428998_101198</name>
</gene>
<dbReference type="InterPro" id="IPR036291">
    <property type="entry name" value="NAD(P)-bd_dom_sf"/>
</dbReference>
<keyword evidence="5" id="KW-0576">Peroxisome</keyword>
<keyword evidence="4" id="KW-0560">Oxidoreductase</keyword>
<dbReference type="NCBIfam" id="NF006133">
    <property type="entry name" value="PRK08278.1"/>
    <property type="match status" value="1"/>
</dbReference>
<dbReference type="PRINTS" id="PR00081">
    <property type="entry name" value="GDHRDH"/>
</dbReference>
<evidence type="ECO:0000256" key="1">
    <source>
        <dbReference type="ARBA" id="ARBA00004275"/>
    </source>
</evidence>
<organism evidence="6 7">
    <name type="scientific">Tistlia consotensis USBA 355</name>
    <dbReference type="NCBI Taxonomy" id="560819"/>
    <lineage>
        <taxon>Bacteria</taxon>
        <taxon>Pseudomonadati</taxon>
        <taxon>Pseudomonadota</taxon>
        <taxon>Alphaproteobacteria</taxon>
        <taxon>Rhodospirillales</taxon>
        <taxon>Rhodovibrionaceae</taxon>
        <taxon>Tistlia</taxon>
    </lineage>
</organism>
<dbReference type="EMBL" id="FWZX01000001">
    <property type="protein sequence ID" value="SME89312.1"/>
    <property type="molecule type" value="Genomic_DNA"/>
</dbReference>
<dbReference type="Pfam" id="PF00106">
    <property type="entry name" value="adh_short"/>
    <property type="match status" value="1"/>
</dbReference>
<dbReference type="FunFam" id="3.40.50.720:FF:000301">
    <property type="entry name" value="Hydroxysteroid dehydrogenase like 2"/>
    <property type="match status" value="1"/>
</dbReference>
<dbReference type="GO" id="GO:0016491">
    <property type="term" value="F:oxidoreductase activity"/>
    <property type="evidence" value="ECO:0007669"/>
    <property type="project" value="UniProtKB-KW"/>
</dbReference>
<dbReference type="InterPro" id="IPR020904">
    <property type="entry name" value="Sc_DH/Rdtase_CS"/>
</dbReference>
<dbReference type="AlphaFoldDB" id="A0A1Y6B4R9"/>
<accession>A0A1Y6B4R9</accession>